<proteinExistence type="inferred from homology"/>
<sequence>MRVVIQRVKSASVSIDKKMVNKIKQGFLIFIGIQDCDTESDLDYAVKKILQMRIFEDSNGKMNLSLRDVSGEILSISQFTLYADIKKGNRPSFSSAGKPDFANLMYNRFNDKLNLFVATKVGIFGADMQIELINDGPVTIVFDTAELKVDRKN</sequence>
<keyword evidence="4 5" id="KW-0694">RNA-binding</keyword>
<organism evidence="6 7">
    <name type="scientific">Lactovum miscens</name>
    <dbReference type="NCBI Taxonomy" id="190387"/>
    <lineage>
        <taxon>Bacteria</taxon>
        <taxon>Bacillati</taxon>
        <taxon>Bacillota</taxon>
        <taxon>Bacilli</taxon>
        <taxon>Lactobacillales</taxon>
        <taxon>Streptococcaceae</taxon>
        <taxon>Lactovum</taxon>
    </lineage>
</organism>
<dbReference type="Gene3D" id="3.50.80.10">
    <property type="entry name" value="D-tyrosyl-tRNA(Tyr) deacylase"/>
    <property type="match status" value="1"/>
</dbReference>
<evidence type="ECO:0000313" key="6">
    <source>
        <dbReference type="EMBL" id="MBB5887356.1"/>
    </source>
</evidence>
<evidence type="ECO:0000256" key="3">
    <source>
        <dbReference type="ARBA" id="ARBA00022801"/>
    </source>
</evidence>
<keyword evidence="5" id="KW-0963">Cytoplasm</keyword>
<evidence type="ECO:0000256" key="4">
    <source>
        <dbReference type="ARBA" id="ARBA00022884"/>
    </source>
</evidence>
<dbReference type="EC" id="3.1.1.-" evidence="5"/>
<comment type="subunit">
    <text evidence="5">Homodimer.</text>
</comment>
<evidence type="ECO:0000313" key="7">
    <source>
        <dbReference type="Proteomes" id="UP000562464"/>
    </source>
</evidence>
<evidence type="ECO:0000256" key="1">
    <source>
        <dbReference type="ARBA" id="ARBA00009673"/>
    </source>
</evidence>
<dbReference type="NCBIfam" id="TIGR00256">
    <property type="entry name" value="D-aminoacyl-tRNA deacylase"/>
    <property type="match status" value="1"/>
</dbReference>
<reference evidence="6 7" key="1">
    <citation type="submission" date="2020-08" db="EMBL/GenBank/DDBJ databases">
        <title>Genomic Encyclopedia of Type Strains, Phase IV (KMG-IV): sequencing the most valuable type-strain genomes for metagenomic binning, comparative biology and taxonomic classification.</title>
        <authorList>
            <person name="Goeker M."/>
        </authorList>
    </citation>
    <scope>NUCLEOTIDE SEQUENCE [LARGE SCALE GENOMIC DNA]</scope>
    <source>
        <strain evidence="6 7">DSM 14925</strain>
    </source>
</reference>
<comment type="caution">
    <text evidence="6">The sequence shown here is derived from an EMBL/GenBank/DDBJ whole genome shotgun (WGS) entry which is preliminary data.</text>
</comment>
<dbReference type="AlphaFoldDB" id="A0A841C0D0"/>
<comment type="domain">
    <text evidence="5">A Gly-cisPro motif from one monomer fits into the active site of the other monomer to allow specific chiral rejection of L-amino acids.</text>
</comment>
<keyword evidence="7" id="KW-1185">Reference proteome</keyword>
<evidence type="ECO:0000256" key="5">
    <source>
        <dbReference type="HAMAP-Rule" id="MF_00518"/>
    </source>
</evidence>
<dbReference type="HAMAP" id="MF_00518">
    <property type="entry name" value="Deacylase_Dtd"/>
    <property type="match status" value="1"/>
</dbReference>
<dbReference type="InterPro" id="IPR003732">
    <property type="entry name" value="Daa-tRNA_deacyls_DTD"/>
</dbReference>
<dbReference type="EMBL" id="JACHHV010000002">
    <property type="protein sequence ID" value="MBB5887356.1"/>
    <property type="molecule type" value="Genomic_DNA"/>
</dbReference>
<dbReference type="GO" id="GO:0019478">
    <property type="term" value="P:D-amino acid catabolic process"/>
    <property type="evidence" value="ECO:0007669"/>
    <property type="project" value="UniProtKB-UniRule"/>
</dbReference>
<comment type="function">
    <text evidence="5">An aminoacyl-tRNA editing enzyme that deacylates mischarged D-aminoacyl-tRNAs. Also deacylates mischarged glycyl-tRNA(Ala), protecting cells against glycine mischarging by AlaRS. Acts via tRNA-based rather than protein-based catalysis; rejects L-amino acids rather than detecting D-amino acids in the active site. By recycling D-aminoacyl-tRNA to D-amino acids and free tRNA molecules, this enzyme counteracts the toxicity associated with the formation of D-aminoacyl-tRNA entities in vivo and helps enforce protein L-homochirality.</text>
</comment>
<dbReference type="FunFam" id="3.50.80.10:FF:000001">
    <property type="entry name" value="D-aminoacyl-tRNA deacylase"/>
    <property type="match status" value="1"/>
</dbReference>
<gene>
    <name evidence="5" type="primary">dtd</name>
    <name evidence="6" type="ORF">HNQ37_000226</name>
</gene>
<protein>
    <recommendedName>
        <fullName evidence="5">D-aminoacyl-tRNA deacylase</fullName>
        <shortName evidence="5">DTD</shortName>
        <ecNumber evidence="5">3.1.1.96</ecNumber>
    </recommendedName>
    <alternativeName>
        <fullName evidence="5">Gly-tRNA(Ala) deacylase</fullName>
        <ecNumber evidence="5">3.1.1.-</ecNumber>
    </alternativeName>
</protein>
<comment type="similarity">
    <text evidence="1 5">Belongs to the DTD family.</text>
</comment>
<dbReference type="Proteomes" id="UP000562464">
    <property type="component" value="Unassembled WGS sequence"/>
</dbReference>
<dbReference type="PANTHER" id="PTHR10472">
    <property type="entry name" value="D-TYROSYL-TRNA TYR DEACYLASE"/>
    <property type="match status" value="1"/>
</dbReference>
<dbReference type="EC" id="3.1.1.96" evidence="5"/>
<dbReference type="SUPFAM" id="SSF69500">
    <property type="entry name" value="DTD-like"/>
    <property type="match status" value="1"/>
</dbReference>
<evidence type="ECO:0000256" key="2">
    <source>
        <dbReference type="ARBA" id="ARBA00022555"/>
    </source>
</evidence>
<dbReference type="PANTHER" id="PTHR10472:SF5">
    <property type="entry name" value="D-AMINOACYL-TRNA DEACYLASE 1"/>
    <property type="match status" value="1"/>
</dbReference>
<dbReference type="RefSeq" id="WP_183538465.1">
    <property type="nucleotide sequence ID" value="NZ_DASWOY010000027.1"/>
</dbReference>
<dbReference type="GO" id="GO:0043908">
    <property type="term" value="F:Ser(Gly)-tRNA(Ala) hydrolase activity"/>
    <property type="evidence" value="ECO:0007669"/>
    <property type="project" value="UniProtKB-UniRule"/>
</dbReference>
<accession>A0A841C0D0</accession>
<comment type="catalytic activity">
    <reaction evidence="5">
        <text>glycyl-tRNA(Ala) + H2O = tRNA(Ala) + glycine + H(+)</text>
        <dbReference type="Rhea" id="RHEA:53744"/>
        <dbReference type="Rhea" id="RHEA-COMP:9657"/>
        <dbReference type="Rhea" id="RHEA-COMP:13640"/>
        <dbReference type="ChEBI" id="CHEBI:15377"/>
        <dbReference type="ChEBI" id="CHEBI:15378"/>
        <dbReference type="ChEBI" id="CHEBI:57305"/>
        <dbReference type="ChEBI" id="CHEBI:78442"/>
        <dbReference type="ChEBI" id="CHEBI:78522"/>
    </reaction>
</comment>
<feature type="short sequence motif" description="Gly-cisPro motif, important for rejection of L-amino acids" evidence="5">
    <location>
        <begin position="136"/>
        <end position="137"/>
    </location>
</feature>
<keyword evidence="3 5" id="KW-0378">Hydrolase</keyword>
<dbReference type="GO" id="GO:0051500">
    <property type="term" value="F:D-tyrosyl-tRNA(Tyr) deacylase activity"/>
    <property type="evidence" value="ECO:0007669"/>
    <property type="project" value="TreeGrafter"/>
</dbReference>
<dbReference type="GO" id="GO:0000049">
    <property type="term" value="F:tRNA binding"/>
    <property type="evidence" value="ECO:0007669"/>
    <property type="project" value="UniProtKB-UniRule"/>
</dbReference>
<comment type="subcellular location">
    <subcellularLocation>
        <location evidence="5">Cytoplasm</location>
    </subcellularLocation>
</comment>
<name>A0A841C0D0_9LACT</name>
<dbReference type="InterPro" id="IPR023509">
    <property type="entry name" value="DTD-like_sf"/>
</dbReference>
<dbReference type="GO" id="GO:0106026">
    <property type="term" value="F:Gly-tRNA(Ala) deacylase activity"/>
    <property type="evidence" value="ECO:0007669"/>
    <property type="project" value="UniProtKB-UniRule"/>
</dbReference>
<comment type="catalytic activity">
    <reaction evidence="5">
        <text>a D-aminoacyl-tRNA + H2O = a tRNA + a D-alpha-amino acid + H(+)</text>
        <dbReference type="Rhea" id="RHEA:13953"/>
        <dbReference type="Rhea" id="RHEA-COMP:10123"/>
        <dbReference type="Rhea" id="RHEA-COMP:10124"/>
        <dbReference type="ChEBI" id="CHEBI:15377"/>
        <dbReference type="ChEBI" id="CHEBI:15378"/>
        <dbReference type="ChEBI" id="CHEBI:59871"/>
        <dbReference type="ChEBI" id="CHEBI:78442"/>
        <dbReference type="ChEBI" id="CHEBI:79333"/>
        <dbReference type="EC" id="3.1.1.96"/>
    </reaction>
</comment>
<keyword evidence="2 5" id="KW-0820">tRNA-binding</keyword>
<dbReference type="GO" id="GO:0005737">
    <property type="term" value="C:cytoplasm"/>
    <property type="evidence" value="ECO:0007669"/>
    <property type="project" value="UniProtKB-SubCell"/>
</dbReference>
<dbReference type="Pfam" id="PF02580">
    <property type="entry name" value="Tyr_Deacylase"/>
    <property type="match status" value="1"/>
</dbReference>